<dbReference type="EMBL" id="QGNW01001451">
    <property type="protein sequence ID" value="RVW40844.1"/>
    <property type="molecule type" value="Genomic_DNA"/>
</dbReference>
<dbReference type="GO" id="GO:0005634">
    <property type="term" value="C:nucleus"/>
    <property type="evidence" value="ECO:0007669"/>
    <property type="project" value="UniProtKB-SubCell"/>
</dbReference>
<dbReference type="CDD" id="cd11393">
    <property type="entry name" value="bHLH_AtbHLH_like"/>
    <property type="match status" value="1"/>
</dbReference>
<dbReference type="SUPFAM" id="SSF47459">
    <property type="entry name" value="HLH, helix-loop-helix DNA-binding domain"/>
    <property type="match status" value="1"/>
</dbReference>
<dbReference type="SMART" id="SM00353">
    <property type="entry name" value="HLH"/>
    <property type="match status" value="1"/>
</dbReference>
<evidence type="ECO:0000256" key="1">
    <source>
        <dbReference type="ARBA" id="ARBA00004123"/>
    </source>
</evidence>
<dbReference type="PANTHER" id="PTHR45914:SF24">
    <property type="entry name" value="BHLH DOMAIN-CONTAINING PROTEIN"/>
    <property type="match status" value="1"/>
</dbReference>
<dbReference type="InterPro" id="IPR045843">
    <property type="entry name" value="IND-like"/>
</dbReference>
<accession>A0A438DZC8</accession>
<dbReference type="PROSITE" id="PS50888">
    <property type="entry name" value="BHLH"/>
    <property type="match status" value="1"/>
</dbReference>
<evidence type="ECO:0000256" key="5">
    <source>
        <dbReference type="ARBA" id="ARBA00023242"/>
    </source>
</evidence>
<gene>
    <name evidence="7" type="primary">BHLH52_1</name>
    <name evidence="7" type="ORF">CK203_102597</name>
</gene>
<dbReference type="GO" id="GO:0003677">
    <property type="term" value="F:DNA binding"/>
    <property type="evidence" value="ECO:0007669"/>
    <property type="project" value="UniProtKB-KW"/>
</dbReference>
<evidence type="ECO:0000256" key="2">
    <source>
        <dbReference type="ARBA" id="ARBA00023015"/>
    </source>
</evidence>
<keyword evidence="5" id="KW-0539">Nucleus</keyword>
<evidence type="ECO:0000256" key="4">
    <source>
        <dbReference type="ARBA" id="ARBA00023163"/>
    </source>
</evidence>
<evidence type="ECO:0000259" key="6">
    <source>
        <dbReference type="PROSITE" id="PS50888"/>
    </source>
</evidence>
<dbReference type="GO" id="GO:0003700">
    <property type="term" value="F:DNA-binding transcription factor activity"/>
    <property type="evidence" value="ECO:0007669"/>
    <property type="project" value="InterPro"/>
</dbReference>
<organism evidence="7 8">
    <name type="scientific">Vitis vinifera</name>
    <name type="common">Grape</name>
    <dbReference type="NCBI Taxonomy" id="29760"/>
    <lineage>
        <taxon>Eukaryota</taxon>
        <taxon>Viridiplantae</taxon>
        <taxon>Streptophyta</taxon>
        <taxon>Embryophyta</taxon>
        <taxon>Tracheophyta</taxon>
        <taxon>Spermatophyta</taxon>
        <taxon>Magnoliopsida</taxon>
        <taxon>eudicotyledons</taxon>
        <taxon>Gunneridae</taxon>
        <taxon>Pentapetalae</taxon>
        <taxon>rosids</taxon>
        <taxon>Vitales</taxon>
        <taxon>Vitaceae</taxon>
        <taxon>Viteae</taxon>
        <taxon>Vitis</taxon>
    </lineage>
</organism>
<evidence type="ECO:0000256" key="3">
    <source>
        <dbReference type="ARBA" id="ARBA00023125"/>
    </source>
</evidence>
<keyword evidence="4" id="KW-0804">Transcription</keyword>
<name>A0A438DZC8_VITVI</name>
<keyword evidence="2" id="KW-0805">Transcription regulation</keyword>
<dbReference type="Pfam" id="PF00010">
    <property type="entry name" value="HLH"/>
    <property type="match status" value="1"/>
</dbReference>
<evidence type="ECO:0000313" key="7">
    <source>
        <dbReference type="EMBL" id="RVW40844.1"/>
    </source>
</evidence>
<dbReference type="GO" id="GO:0046983">
    <property type="term" value="F:protein dimerization activity"/>
    <property type="evidence" value="ECO:0007669"/>
    <property type="project" value="InterPro"/>
</dbReference>
<evidence type="ECO:0000313" key="8">
    <source>
        <dbReference type="Proteomes" id="UP000288805"/>
    </source>
</evidence>
<dbReference type="AlphaFoldDB" id="A0A438DZC8"/>
<comment type="subcellular location">
    <subcellularLocation>
        <location evidence="1">Nucleus</location>
    </subcellularLocation>
</comment>
<protein>
    <submittedName>
        <fullName evidence="7">Transcription factor bHLH52</fullName>
    </submittedName>
</protein>
<dbReference type="Gene3D" id="4.10.280.10">
    <property type="entry name" value="Helix-loop-helix DNA-binding domain"/>
    <property type="match status" value="1"/>
</dbReference>
<comment type="caution">
    <text evidence="7">The sequence shown here is derived from an EMBL/GenBank/DDBJ whole genome shotgun (WGS) entry which is preliminary data.</text>
</comment>
<proteinExistence type="predicted"/>
<keyword evidence="3" id="KW-0238">DNA-binding</keyword>
<sequence>MALSFCTNWGTADQYLVPEMSSFPTTHSELSKDLFTFQENFGFSDTLADQFFFDLDQYSYSDDSTHHLLPYFSYPSDHLISLSPEVFPLQEFESYLFPKRQKAYEDQHYMDFPPGYFPHPPELMPQLQVPLPEFQTAPAFYGCASVESSGKKGCRESLSAQSIAARQRRRKITEKTQELGKLIPGGNKMNTAEMFQAAFKYVKYLQAQVAILQLMGSLQYNEEAFYVEELQATASPMIQEKLYSVEKCLVSKQFVEALANDELLLQSNSSIFNGIHQLIQPND</sequence>
<dbReference type="InterPro" id="IPR045239">
    <property type="entry name" value="bHLH95_bHLH"/>
</dbReference>
<dbReference type="InterPro" id="IPR036638">
    <property type="entry name" value="HLH_DNA-bd_sf"/>
</dbReference>
<dbReference type="InterPro" id="IPR011598">
    <property type="entry name" value="bHLH_dom"/>
</dbReference>
<dbReference type="Proteomes" id="UP000288805">
    <property type="component" value="Unassembled WGS sequence"/>
</dbReference>
<reference evidence="7 8" key="1">
    <citation type="journal article" date="2018" name="PLoS Genet.">
        <title>Population sequencing reveals clonal diversity and ancestral inbreeding in the grapevine cultivar Chardonnay.</title>
        <authorList>
            <person name="Roach M.J."/>
            <person name="Johnson D.L."/>
            <person name="Bohlmann J."/>
            <person name="van Vuuren H.J."/>
            <person name="Jones S.J."/>
            <person name="Pretorius I.S."/>
            <person name="Schmidt S.A."/>
            <person name="Borneman A.R."/>
        </authorList>
    </citation>
    <scope>NUCLEOTIDE SEQUENCE [LARGE SCALE GENOMIC DNA]</scope>
    <source>
        <strain evidence="8">cv. Chardonnay</strain>
        <tissue evidence="7">Leaf</tissue>
    </source>
</reference>
<dbReference type="PANTHER" id="PTHR45914">
    <property type="entry name" value="TRANSCRIPTION FACTOR HEC3-RELATED"/>
    <property type="match status" value="1"/>
</dbReference>
<feature type="domain" description="BHLH" evidence="6">
    <location>
        <begin position="156"/>
        <end position="205"/>
    </location>
</feature>